<dbReference type="InterPro" id="IPR010225">
    <property type="entry name" value="HrpB"/>
</dbReference>
<dbReference type="SMART" id="SM00847">
    <property type="entry name" value="HA2"/>
    <property type="match status" value="1"/>
</dbReference>
<accession>A0AA37TXF5</accession>
<evidence type="ECO:0000256" key="4">
    <source>
        <dbReference type="ARBA" id="ARBA00022840"/>
    </source>
</evidence>
<dbReference type="AlphaFoldDB" id="A0AA37TXF5"/>
<dbReference type="InterPro" id="IPR013689">
    <property type="entry name" value="RNA_helicase_ATP-dep_HrpB_C"/>
</dbReference>
<dbReference type="SUPFAM" id="SSF52540">
    <property type="entry name" value="P-loop containing nucleoside triphosphate hydrolases"/>
    <property type="match status" value="1"/>
</dbReference>
<evidence type="ECO:0000256" key="5">
    <source>
        <dbReference type="SAM" id="MobiDB-lite"/>
    </source>
</evidence>
<dbReference type="SMART" id="SM00487">
    <property type="entry name" value="DEXDc"/>
    <property type="match status" value="1"/>
</dbReference>
<dbReference type="PROSITE" id="PS51194">
    <property type="entry name" value="HELICASE_CTER"/>
    <property type="match status" value="1"/>
</dbReference>
<dbReference type="PROSITE" id="PS51192">
    <property type="entry name" value="HELICASE_ATP_BIND_1"/>
    <property type="match status" value="1"/>
</dbReference>
<dbReference type="GO" id="GO:0005524">
    <property type="term" value="F:ATP binding"/>
    <property type="evidence" value="ECO:0007669"/>
    <property type="project" value="UniProtKB-KW"/>
</dbReference>
<evidence type="ECO:0000313" key="8">
    <source>
        <dbReference type="EMBL" id="GLS83141.1"/>
    </source>
</evidence>
<keyword evidence="4" id="KW-0067">ATP-binding</keyword>
<dbReference type="GO" id="GO:0004386">
    <property type="term" value="F:helicase activity"/>
    <property type="evidence" value="ECO:0007669"/>
    <property type="project" value="UniProtKB-KW"/>
</dbReference>
<sequence>MFSGKVASNALLICNSVTSPLPISAHLTAISEQLEAHSNLVLQAQPGAGKSTQVPLHLLGSSWLQGQRILMLEPRRLAAKSLATYLAAQLGETVGQRVGYQVRHERKISANTQLEIVTEGILTRRLQSDPELTGVGLVIFDEFHERSIHSDLGLMFCLEAQQGLRDDLRLLVMSATIDTEQIARYLLQAPVIECPGRSFEVAEHYLTQKAQRLDVAVANAVVKALQHDQGDVLVFLPGAGDIRRAQRQLSQAVSSDSLGNSIQVLPLYGSLPFEQQQRAISGPVSGVRKVILATNIAETSLTIEGITSVIDSGLERQNSYDPKTGLTRLQTLWISKASAEQRKGRAGRTQAGQCYRLWRASEQASLASYQVEQICLEDLTATVLDLHLWGLTQYQQVPWLSAPNPIHYEAAKRVLLMLKLIDDTDRVTPIGRKVAALGMEPRLGAMVIRAQSQGQGWLACQLAAILSERDMLVGQGAELGLRVMAWHEPHDFSVNQAPFSAVKRNASQWAKRLDIKPQAPSSMAQLQQDIGELLLQAYPDRLAKLRHAGKPDFTLFTGKGVQLADDDPLCGTDWLVVADADGQNQGGRIYLAQALSKEQVMSHYQHLQTEQASYVYYASRETIGATVTAFIGKISLSQQTKRTLTAEQFAEALPLFLKEHGLALLGLSAKGKSWLTRVRWLAQYDPRFTGFSEQVLIDDIASWLLDYHPSLCSLKQLQTLDVLSLLKARIDYQLLNELDHQAPSHYLAPSGKRIDIEYDLDTGPKVSVQLQELFGELQSPKLAFGQVNLCFELLSPARRPIQTTSDLGQFWQGSYVEVAKDMRGRYPKHRWPEEPLTEKPGRSIKRKH</sequence>
<evidence type="ECO:0000256" key="1">
    <source>
        <dbReference type="ARBA" id="ARBA00022741"/>
    </source>
</evidence>
<reference evidence="8 9" key="1">
    <citation type="journal article" date="2014" name="Int. J. Syst. Evol. Microbiol.">
        <title>Complete genome sequence of Corynebacterium casei LMG S-19264T (=DSM 44701T), isolated from a smear-ripened cheese.</title>
        <authorList>
            <consortium name="US DOE Joint Genome Institute (JGI-PGF)"/>
            <person name="Walter F."/>
            <person name="Albersmeier A."/>
            <person name="Kalinowski J."/>
            <person name="Ruckert C."/>
        </authorList>
    </citation>
    <scope>NUCLEOTIDE SEQUENCE [LARGE SCALE GENOMIC DNA]</scope>
    <source>
        <strain evidence="8 9">NBRC 112785</strain>
    </source>
</reference>
<organism evidence="8 9">
    <name type="scientific">Paraferrimonas haliotis</name>
    <dbReference type="NCBI Taxonomy" id="2013866"/>
    <lineage>
        <taxon>Bacteria</taxon>
        <taxon>Pseudomonadati</taxon>
        <taxon>Pseudomonadota</taxon>
        <taxon>Gammaproteobacteria</taxon>
        <taxon>Alteromonadales</taxon>
        <taxon>Ferrimonadaceae</taxon>
        <taxon>Paraferrimonas</taxon>
    </lineage>
</organism>
<dbReference type="InterPro" id="IPR014001">
    <property type="entry name" value="Helicase_ATP-bd"/>
</dbReference>
<dbReference type="SMART" id="SM00490">
    <property type="entry name" value="HELICc"/>
    <property type="match status" value="1"/>
</dbReference>
<feature type="domain" description="Helicase ATP-binding" evidence="6">
    <location>
        <begin position="31"/>
        <end position="195"/>
    </location>
</feature>
<keyword evidence="9" id="KW-1185">Reference proteome</keyword>
<keyword evidence="2" id="KW-0378">Hydrolase</keyword>
<dbReference type="RefSeq" id="WP_095499897.1">
    <property type="nucleotide sequence ID" value="NZ_BSPO01000002.1"/>
</dbReference>
<evidence type="ECO:0000256" key="3">
    <source>
        <dbReference type="ARBA" id="ARBA00022806"/>
    </source>
</evidence>
<comment type="caution">
    <text evidence="8">The sequence shown here is derived from an EMBL/GenBank/DDBJ whole genome shotgun (WGS) entry which is preliminary data.</text>
</comment>
<dbReference type="Pfam" id="PF00271">
    <property type="entry name" value="Helicase_C"/>
    <property type="match status" value="1"/>
</dbReference>
<keyword evidence="3 8" id="KW-0347">Helicase</keyword>
<dbReference type="NCBIfam" id="TIGR01970">
    <property type="entry name" value="DEAH_box_HrpB"/>
    <property type="match status" value="1"/>
</dbReference>
<name>A0AA37TXF5_9GAMM</name>
<dbReference type="Pfam" id="PF00270">
    <property type="entry name" value="DEAD"/>
    <property type="match status" value="1"/>
</dbReference>
<dbReference type="PANTHER" id="PTHR43519">
    <property type="entry name" value="ATP-DEPENDENT RNA HELICASE HRPB"/>
    <property type="match status" value="1"/>
</dbReference>
<feature type="domain" description="Helicase C-terminal" evidence="7">
    <location>
        <begin position="217"/>
        <end position="387"/>
    </location>
</feature>
<evidence type="ECO:0000256" key="2">
    <source>
        <dbReference type="ARBA" id="ARBA00022801"/>
    </source>
</evidence>
<proteinExistence type="predicted"/>
<dbReference type="Gene3D" id="1.20.120.1080">
    <property type="match status" value="1"/>
</dbReference>
<dbReference type="InterPro" id="IPR049614">
    <property type="entry name" value="HrpB_DEXH"/>
</dbReference>
<dbReference type="InterPro" id="IPR027417">
    <property type="entry name" value="P-loop_NTPase"/>
</dbReference>
<dbReference type="Gene3D" id="3.40.50.300">
    <property type="entry name" value="P-loop containing nucleotide triphosphate hydrolases"/>
    <property type="match status" value="2"/>
</dbReference>
<evidence type="ECO:0000313" key="9">
    <source>
        <dbReference type="Proteomes" id="UP001157439"/>
    </source>
</evidence>
<evidence type="ECO:0000259" key="6">
    <source>
        <dbReference type="PROSITE" id="PS51192"/>
    </source>
</evidence>
<dbReference type="InterPro" id="IPR001650">
    <property type="entry name" value="Helicase_C-like"/>
</dbReference>
<dbReference type="CDD" id="cd17990">
    <property type="entry name" value="DEXHc_HrpB"/>
    <property type="match status" value="1"/>
</dbReference>
<dbReference type="Pfam" id="PF08482">
    <property type="entry name" value="HrpB_C"/>
    <property type="match status" value="1"/>
</dbReference>
<dbReference type="PANTHER" id="PTHR43519:SF1">
    <property type="entry name" value="ATP-DEPENDENT RNA HELICASE HRPB"/>
    <property type="match status" value="1"/>
</dbReference>
<dbReference type="InterPro" id="IPR011545">
    <property type="entry name" value="DEAD/DEAH_box_helicase_dom"/>
</dbReference>
<dbReference type="CDD" id="cd18791">
    <property type="entry name" value="SF2_C_RHA"/>
    <property type="match status" value="1"/>
</dbReference>
<feature type="region of interest" description="Disordered" evidence="5">
    <location>
        <begin position="827"/>
        <end position="848"/>
    </location>
</feature>
<gene>
    <name evidence="8" type="primary">hrpB</name>
    <name evidence="8" type="ORF">GCM10007894_11180</name>
</gene>
<dbReference type="InterPro" id="IPR007502">
    <property type="entry name" value="Helicase-assoc_dom"/>
</dbReference>
<evidence type="ECO:0000259" key="7">
    <source>
        <dbReference type="PROSITE" id="PS51194"/>
    </source>
</evidence>
<dbReference type="PIRSF" id="PIRSF005496">
    <property type="entry name" value="ATP_hel_hrpB"/>
    <property type="match status" value="1"/>
</dbReference>
<feature type="compositionally biased region" description="Basic and acidic residues" evidence="5">
    <location>
        <begin position="827"/>
        <end position="841"/>
    </location>
</feature>
<dbReference type="GO" id="GO:0016787">
    <property type="term" value="F:hydrolase activity"/>
    <property type="evidence" value="ECO:0007669"/>
    <property type="project" value="UniProtKB-KW"/>
</dbReference>
<dbReference type="GO" id="GO:0003676">
    <property type="term" value="F:nucleic acid binding"/>
    <property type="evidence" value="ECO:0007669"/>
    <property type="project" value="InterPro"/>
</dbReference>
<dbReference type="EMBL" id="BSPO01000002">
    <property type="protein sequence ID" value="GLS83141.1"/>
    <property type="molecule type" value="Genomic_DNA"/>
</dbReference>
<dbReference type="FunFam" id="3.40.50.300:FF:002125">
    <property type="entry name" value="ATP-dependent helicase HrpB"/>
    <property type="match status" value="1"/>
</dbReference>
<protein>
    <submittedName>
        <fullName evidence="8">ATP-dependent helicase HrpB</fullName>
    </submittedName>
</protein>
<keyword evidence="1" id="KW-0547">Nucleotide-binding</keyword>
<dbReference type="Proteomes" id="UP001157439">
    <property type="component" value="Unassembled WGS sequence"/>
</dbReference>